<keyword evidence="1 3" id="KW-0597">Phosphoprotein</keyword>
<evidence type="ECO:0000256" key="2">
    <source>
        <dbReference type="ARBA" id="ARBA00023012"/>
    </source>
</evidence>
<dbReference type="Pfam" id="PF00072">
    <property type="entry name" value="Response_reg"/>
    <property type="match status" value="1"/>
</dbReference>
<name>A0ABS1DUC2_RUBGE</name>
<dbReference type="SUPFAM" id="SSF52172">
    <property type="entry name" value="CheY-like"/>
    <property type="match status" value="2"/>
</dbReference>
<dbReference type="PANTHER" id="PTHR45339">
    <property type="entry name" value="HYBRID SIGNAL TRANSDUCTION HISTIDINE KINASE J"/>
    <property type="match status" value="1"/>
</dbReference>
<evidence type="ECO:0000313" key="6">
    <source>
        <dbReference type="Proteomes" id="UP001041814"/>
    </source>
</evidence>
<gene>
    <name evidence="5" type="ORF">CKO43_09810</name>
</gene>
<comment type="caution">
    <text evidence="3">Lacks conserved residue(s) required for the propagation of feature annotation.</text>
</comment>
<feature type="modified residue" description="4-aspartylphosphate" evidence="3">
    <location>
        <position position="117"/>
    </location>
</feature>
<feature type="domain" description="Response regulatory" evidence="4">
    <location>
        <begin position="68"/>
        <end position="183"/>
    </location>
</feature>
<dbReference type="PROSITE" id="PS50110">
    <property type="entry name" value="RESPONSE_REGULATORY"/>
    <property type="match status" value="2"/>
</dbReference>
<dbReference type="EMBL" id="NRRU01000030">
    <property type="protein sequence ID" value="MBK1713073.1"/>
    <property type="molecule type" value="Genomic_DNA"/>
</dbReference>
<dbReference type="PANTHER" id="PTHR45339:SF1">
    <property type="entry name" value="HYBRID SIGNAL TRANSDUCTION HISTIDINE KINASE J"/>
    <property type="match status" value="1"/>
</dbReference>
<dbReference type="CDD" id="cd17546">
    <property type="entry name" value="REC_hyHK_CKI1_RcsC-like"/>
    <property type="match status" value="1"/>
</dbReference>
<evidence type="ECO:0000259" key="4">
    <source>
        <dbReference type="PROSITE" id="PS50110"/>
    </source>
</evidence>
<reference evidence="5" key="1">
    <citation type="submission" date="2017-08" db="EMBL/GenBank/DDBJ databases">
        <authorList>
            <person name="Imhoff J.F."/>
            <person name="Rahn T."/>
            <person name="Kuenzel S."/>
            <person name="Neulinger S.C."/>
        </authorList>
    </citation>
    <scope>NUCLEOTIDE SEQUENCE</scope>
    <source>
        <strain evidence="5">IM 151</strain>
    </source>
</reference>
<sequence>MLITGQDSRQIWSQAREAGVGGVLLKPFTDSTLLDCVNAVLHPQAAHEGPLLPQEAAWQVPERFRGRRILLAEDNPVNQEVVVELLRESGLLVDTADDGRQAVDMALAGDYALILMDVQMPVLDGLAAAREIRQRLGDGVPIVAMTANAFAEDRAACIEAGMNDHLPKPVDPQRLFRTLLRWLGGVPAQAAADNTRY</sequence>
<evidence type="ECO:0000256" key="3">
    <source>
        <dbReference type="PROSITE-ProRule" id="PRU00169"/>
    </source>
</evidence>
<dbReference type="SMART" id="SM00448">
    <property type="entry name" value="REC"/>
    <property type="match status" value="1"/>
</dbReference>
<evidence type="ECO:0000256" key="1">
    <source>
        <dbReference type="ARBA" id="ARBA00022553"/>
    </source>
</evidence>
<dbReference type="Gene3D" id="3.40.50.2300">
    <property type="match status" value="1"/>
</dbReference>
<feature type="domain" description="Response regulatory" evidence="4">
    <location>
        <begin position="1"/>
        <end position="41"/>
    </location>
</feature>
<comment type="caution">
    <text evidence="5">The sequence shown here is derived from an EMBL/GenBank/DDBJ whole genome shotgun (WGS) entry which is preliminary data.</text>
</comment>
<organism evidence="5 6">
    <name type="scientific">Rubrivivax gelatinosus</name>
    <name type="common">Rhodocyclus gelatinosus</name>
    <name type="synonym">Rhodopseudomonas gelatinosa</name>
    <dbReference type="NCBI Taxonomy" id="28068"/>
    <lineage>
        <taxon>Bacteria</taxon>
        <taxon>Pseudomonadati</taxon>
        <taxon>Pseudomonadota</taxon>
        <taxon>Betaproteobacteria</taxon>
        <taxon>Burkholderiales</taxon>
        <taxon>Sphaerotilaceae</taxon>
        <taxon>Rubrivivax</taxon>
    </lineage>
</organism>
<dbReference type="InterPro" id="IPR001789">
    <property type="entry name" value="Sig_transdc_resp-reg_receiver"/>
</dbReference>
<protein>
    <recommendedName>
        <fullName evidence="4">Response regulatory domain-containing protein</fullName>
    </recommendedName>
</protein>
<evidence type="ECO:0000313" key="5">
    <source>
        <dbReference type="EMBL" id="MBK1713073.1"/>
    </source>
</evidence>
<reference evidence="5" key="2">
    <citation type="journal article" date="2020" name="Microorganisms">
        <title>Osmotic Adaptation and Compatible Solute Biosynthesis of Phototrophic Bacteria as Revealed from Genome Analyses.</title>
        <authorList>
            <person name="Imhoff J.F."/>
            <person name="Rahn T."/>
            <person name="Kunzel S."/>
            <person name="Keller A."/>
            <person name="Neulinger S.C."/>
        </authorList>
    </citation>
    <scope>NUCLEOTIDE SEQUENCE</scope>
    <source>
        <strain evidence="5">IM 151</strain>
    </source>
</reference>
<proteinExistence type="predicted"/>
<keyword evidence="6" id="KW-1185">Reference proteome</keyword>
<dbReference type="InterPro" id="IPR011006">
    <property type="entry name" value="CheY-like_superfamily"/>
</dbReference>
<dbReference type="Proteomes" id="UP001041814">
    <property type="component" value="Unassembled WGS sequence"/>
</dbReference>
<accession>A0ABS1DUC2</accession>
<keyword evidence="2" id="KW-0902">Two-component regulatory system</keyword>